<comment type="function">
    <text evidence="5">May act as an adapter that regulates LRP2 function.</text>
</comment>
<evidence type="ECO:0000256" key="4">
    <source>
        <dbReference type="ARBA" id="ARBA00022803"/>
    </source>
</evidence>
<feature type="compositionally biased region" description="Polar residues" evidence="7">
    <location>
        <begin position="1"/>
        <end position="15"/>
    </location>
</feature>
<evidence type="ECO:0000256" key="7">
    <source>
        <dbReference type="SAM" id="MobiDB-lite"/>
    </source>
</evidence>
<keyword evidence="4" id="KW-0802">TPR repeat</keyword>
<evidence type="ECO:0000313" key="9">
    <source>
        <dbReference type="Proteomes" id="UP000272942"/>
    </source>
</evidence>
<dbReference type="InterPro" id="IPR011990">
    <property type="entry name" value="TPR-like_helical_dom_sf"/>
</dbReference>
<protein>
    <recommendedName>
        <fullName evidence="6">LRP2-binding protein</fullName>
    </recommendedName>
</protein>
<keyword evidence="2" id="KW-0963">Cytoplasm</keyword>
<feature type="region of interest" description="Disordered" evidence="7">
    <location>
        <begin position="1"/>
        <end position="48"/>
    </location>
</feature>
<evidence type="ECO:0000256" key="1">
    <source>
        <dbReference type="ARBA" id="ARBA00004496"/>
    </source>
</evidence>
<dbReference type="SMART" id="SM00671">
    <property type="entry name" value="SEL1"/>
    <property type="match status" value="3"/>
</dbReference>
<dbReference type="Proteomes" id="UP000272942">
    <property type="component" value="Unassembled WGS sequence"/>
</dbReference>
<keyword evidence="9" id="KW-1185">Reference proteome</keyword>
<dbReference type="InterPro" id="IPR052323">
    <property type="entry name" value="LRP2-binding"/>
</dbReference>
<dbReference type="OrthoDB" id="2384430at2759"/>
<proteinExistence type="predicted"/>
<dbReference type="PANTHER" id="PTHR44554:SF1">
    <property type="entry name" value="LRP2-BINDING PROTEIN"/>
    <property type="match status" value="1"/>
</dbReference>
<evidence type="ECO:0000313" key="8">
    <source>
        <dbReference type="EMBL" id="VDP82738.1"/>
    </source>
</evidence>
<organism evidence="10">
    <name type="scientific">Echinostoma caproni</name>
    <dbReference type="NCBI Taxonomy" id="27848"/>
    <lineage>
        <taxon>Eukaryota</taxon>
        <taxon>Metazoa</taxon>
        <taxon>Spiralia</taxon>
        <taxon>Lophotrochozoa</taxon>
        <taxon>Platyhelminthes</taxon>
        <taxon>Trematoda</taxon>
        <taxon>Digenea</taxon>
        <taxon>Plagiorchiida</taxon>
        <taxon>Echinostomata</taxon>
        <taxon>Echinostomatoidea</taxon>
        <taxon>Echinostomatidae</taxon>
        <taxon>Echinostoma</taxon>
    </lineage>
</organism>
<comment type="subcellular location">
    <subcellularLocation>
        <location evidence="1">Cytoplasm</location>
    </subcellularLocation>
</comment>
<name>A0A183AMA1_9TREM</name>
<dbReference type="InterPro" id="IPR006597">
    <property type="entry name" value="Sel1-like"/>
</dbReference>
<evidence type="ECO:0000256" key="5">
    <source>
        <dbReference type="ARBA" id="ARBA00037614"/>
    </source>
</evidence>
<dbReference type="AlphaFoldDB" id="A0A183AMA1"/>
<reference evidence="10" key="1">
    <citation type="submission" date="2016-06" db="UniProtKB">
        <authorList>
            <consortium name="WormBaseParasite"/>
        </authorList>
    </citation>
    <scope>IDENTIFICATION</scope>
</reference>
<dbReference type="EMBL" id="UZAN01045504">
    <property type="protein sequence ID" value="VDP82738.1"/>
    <property type="molecule type" value="Genomic_DNA"/>
</dbReference>
<dbReference type="Pfam" id="PF08238">
    <property type="entry name" value="Sel1"/>
    <property type="match status" value="3"/>
</dbReference>
<accession>A0A183AMA1</accession>
<keyword evidence="3" id="KW-0677">Repeat</keyword>
<dbReference type="PANTHER" id="PTHR44554">
    <property type="entry name" value="LRP2-BINDING PROTEIN"/>
    <property type="match status" value="1"/>
</dbReference>
<dbReference type="Gene3D" id="1.25.40.10">
    <property type="entry name" value="Tetratricopeptide repeat domain"/>
    <property type="match status" value="1"/>
</dbReference>
<dbReference type="SUPFAM" id="SSF81901">
    <property type="entry name" value="HCP-like"/>
    <property type="match status" value="1"/>
</dbReference>
<evidence type="ECO:0000256" key="6">
    <source>
        <dbReference type="ARBA" id="ARBA00039954"/>
    </source>
</evidence>
<reference evidence="8 9" key="2">
    <citation type="submission" date="2018-11" db="EMBL/GenBank/DDBJ databases">
        <authorList>
            <consortium name="Pathogen Informatics"/>
        </authorList>
    </citation>
    <scope>NUCLEOTIDE SEQUENCE [LARGE SCALE GENOMIC DNA]</scope>
    <source>
        <strain evidence="8 9">Egypt</strain>
    </source>
</reference>
<feature type="compositionally biased region" description="Polar residues" evidence="7">
    <location>
        <begin position="26"/>
        <end position="48"/>
    </location>
</feature>
<dbReference type="GO" id="GO:0005737">
    <property type="term" value="C:cytoplasm"/>
    <property type="evidence" value="ECO:0007669"/>
    <property type="project" value="UniProtKB-SubCell"/>
</dbReference>
<dbReference type="WBParaSite" id="ECPE_0000810801-mRNA-1">
    <property type="protein sequence ID" value="ECPE_0000810801-mRNA-1"/>
    <property type="gene ID" value="ECPE_0000810801"/>
</dbReference>
<evidence type="ECO:0000256" key="2">
    <source>
        <dbReference type="ARBA" id="ARBA00022490"/>
    </source>
</evidence>
<evidence type="ECO:0000313" key="10">
    <source>
        <dbReference type="WBParaSite" id="ECPE_0000810801-mRNA-1"/>
    </source>
</evidence>
<gene>
    <name evidence="8" type="ORF">ECPE_LOCUS8086</name>
</gene>
<sequence length="309" mass="34407">MCPDPQTSKASSSSREGADKAGKPPRNSTVLVLQEAKTSSNKSGQITEQEMDDLLRGLPREIPAASLPRISLRIVKELEELGVAFDTQQLDYQVVDSKLEQLLTTRIERGDDQAPFQLGQIFFEKAEACKLFMELTELKFGPKYPTGQRELVYHAAYNLGRAYHQGFGVYPSDEKALEYFLLAANEGDKTGCVYAQTALGYLYSGEDLRDLKKSFYWHSEACGNGSVESQVAAIGVMYLYGLGVEQDWNNALICLSEAANRGSLYAKASLVYLYYKRKMYSNAAALANNIKFDSALACRYQRMVQLGEL</sequence>
<evidence type="ECO:0000256" key="3">
    <source>
        <dbReference type="ARBA" id="ARBA00022737"/>
    </source>
</evidence>